<feature type="transmembrane region" description="Helical" evidence="8">
    <location>
        <begin position="220"/>
        <end position="236"/>
    </location>
</feature>
<name>V3ZXF1_LOTGI</name>
<accession>V3ZXF1</accession>
<keyword evidence="5 8" id="KW-0812">Transmembrane</keyword>
<dbReference type="EMBL" id="KB202953">
    <property type="protein sequence ID" value="ESO87300.1"/>
    <property type="molecule type" value="Genomic_DNA"/>
</dbReference>
<keyword evidence="4" id="KW-0808">Transferase</keyword>
<dbReference type="HOGENOM" id="CLU_014404_1_0_1"/>
<reference evidence="9 10" key="1">
    <citation type="journal article" date="2013" name="Nature">
        <title>Insights into bilaterian evolution from three spiralian genomes.</title>
        <authorList>
            <person name="Simakov O."/>
            <person name="Marletaz F."/>
            <person name="Cho S.J."/>
            <person name="Edsinger-Gonzales E."/>
            <person name="Havlak P."/>
            <person name="Hellsten U."/>
            <person name="Kuo D.H."/>
            <person name="Larsson T."/>
            <person name="Lv J."/>
            <person name="Arendt D."/>
            <person name="Savage R."/>
            <person name="Osoegawa K."/>
            <person name="de Jong P."/>
            <person name="Grimwood J."/>
            <person name="Chapman J.A."/>
            <person name="Shapiro H."/>
            <person name="Aerts A."/>
            <person name="Otillar R.P."/>
            <person name="Terry A.Y."/>
            <person name="Boore J.L."/>
            <person name="Grigoriev I.V."/>
            <person name="Lindberg D.R."/>
            <person name="Seaver E.C."/>
            <person name="Weisblat D.A."/>
            <person name="Putnam N.H."/>
            <person name="Rokhsar D.S."/>
        </authorList>
    </citation>
    <scope>NUCLEOTIDE SEQUENCE [LARGE SCALE GENOMIC DNA]</scope>
</reference>
<feature type="transmembrane region" description="Helical" evidence="8">
    <location>
        <begin position="248"/>
        <end position="265"/>
    </location>
</feature>
<feature type="transmembrane region" description="Helical" evidence="8">
    <location>
        <begin position="422"/>
        <end position="444"/>
    </location>
</feature>
<keyword evidence="7 8" id="KW-0472">Membrane</keyword>
<proteinExistence type="inferred from homology"/>
<dbReference type="GeneID" id="20230183"/>
<comment type="similarity">
    <text evidence="2">Belongs to the dpy-19 family.</text>
</comment>
<dbReference type="InterPro" id="IPR047462">
    <property type="entry name" value="Dpy19"/>
</dbReference>
<feature type="transmembrane region" description="Helical" evidence="8">
    <location>
        <begin position="161"/>
        <end position="186"/>
    </location>
</feature>
<dbReference type="GO" id="GO:0000030">
    <property type="term" value="F:mannosyltransferase activity"/>
    <property type="evidence" value="ECO:0007669"/>
    <property type="project" value="InterPro"/>
</dbReference>
<evidence type="ECO:0000256" key="4">
    <source>
        <dbReference type="ARBA" id="ARBA00022679"/>
    </source>
</evidence>
<feature type="transmembrane region" description="Helical" evidence="8">
    <location>
        <begin position="49"/>
        <end position="71"/>
    </location>
</feature>
<comment type="subcellular location">
    <subcellularLocation>
        <location evidence="1">Membrane</location>
        <topology evidence="1">Multi-pass membrane protein</topology>
    </subcellularLocation>
</comment>
<feature type="transmembrane region" description="Helical" evidence="8">
    <location>
        <begin position="317"/>
        <end position="335"/>
    </location>
</feature>
<dbReference type="CTD" id="20230183"/>
<dbReference type="Pfam" id="PF10034">
    <property type="entry name" value="Dpy19"/>
    <property type="match status" value="1"/>
</dbReference>
<dbReference type="KEGG" id="lgi:LOTGIDRAFT_107140"/>
<organism evidence="9 10">
    <name type="scientific">Lottia gigantea</name>
    <name type="common">Giant owl limpet</name>
    <dbReference type="NCBI Taxonomy" id="225164"/>
    <lineage>
        <taxon>Eukaryota</taxon>
        <taxon>Metazoa</taxon>
        <taxon>Spiralia</taxon>
        <taxon>Lophotrochozoa</taxon>
        <taxon>Mollusca</taxon>
        <taxon>Gastropoda</taxon>
        <taxon>Patellogastropoda</taxon>
        <taxon>Lottioidea</taxon>
        <taxon>Lottiidae</taxon>
        <taxon>Lottia</taxon>
    </lineage>
</organism>
<dbReference type="Proteomes" id="UP000030746">
    <property type="component" value="Unassembled WGS sequence"/>
</dbReference>
<feature type="transmembrane region" description="Helical" evidence="8">
    <location>
        <begin position="494"/>
        <end position="512"/>
    </location>
</feature>
<dbReference type="RefSeq" id="XP_009062243.1">
    <property type="nucleotide sequence ID" value="XM_009063995.1"/>
</dbReference>
<keyword evidence="6 8" id="KW-1133">Transmembrane helix</keyword>
<sequence>MGDAKGDHVRKRKTTGSVSKTEYEAYVSNLYNKQVKKPVITPTEPVSKFTIFNCLLGLIVMMFCGAAHSWYMRTLHENTLWFTNIKEVEREISFRTESGLFYSYYKQLIQSKSISQGVQSLVRDNHTEYPSTINILQRMNIYQEVILASLYKFLAIQSPPIFFYVYSVFNLQAVLIGGIFCMAWMLADNWLAGVLAAIFYAINKENTTRVEFTTPLRECFALPFLWVQIAAISYFFKKNISRIGERISLLFIGSSTFLFCICWQFNQFIMLLQLISLFGVWVLDFIPSFKIQRVLFMQLLSLFTVFYLQYYNTMLLGGLWFSFLLSFYIVIFIKVDKPSQSSVTVKLLRVIGYSLLVLSLTFIFHFILKWFLQVDADEHIFKFLINKMGYGNPRDFDSRLYLCLDIFNMLSWSFYTSLTSGVVFPLYTIVHTVLLLYFCSIFLISSSSNTEKRLFTPETKDSLLSYRPELAFHTVQATMFGILAITTMRMKYLWTPYMCVFAGFLVGGKHLYKTVLFFTSNEKLVCIFEYFLHLLRFWMPTIQKEMEDLREFWDPDTVELMEWIKKSTKPIAAFSGSMQLLAGVKLCSGRPVTNHPHYEDKQLREKTKWIYQMYGKREPVEVYTILKKYQTDYIILEDSICLSYKTDSCSTPDIIDLNNGMIPVQGKMEPGLVNSAVPRFCDEIRHGSPKFTKYFKLVFSNKTFRVYKLLK</sequence>
<evidence type="ECO:0000256" key="2">
    <source>
        <dbReference type="ARBA" id="ARBA00008744"/>
    </source>
</evidence>
<protein>
    <recommendedName>
        <fullName evidence="11">C-mannosyltransferase DPY19L3</fullName>
    </recommendedName>
</protein>
<keyword evidence="3" id="KW-0328">Glycosyltransferase</keyword>
<evidence type="ECO:0000256" key="8">
    <source>
        <dbReference type="SAM" id="Phobius"/>
    </source>
</evidence>
<keyword evidence="10" id="KW-1185">Reference proteome</keyword>
<evidence type="ECO:0000313" key="9">
    <source>
        <dbReference type="EMBL" id="ESO87300.1"/>
    </source>
</evidence>
<evidence type="ECO:0000256" key="5">
    <source>
        <dbReference type="ARBA" id="ARBA00022692"/>
    </source>
</evidence>
<evidence type="ECO:0000256" key="1">
    <source>
        <dbReference type="ARBA" id="ARBA00004141"/>
    </source>
</evidence>
<evidence type="ECO:0000256" key="3">
    <source>
        <dbReference type="ARBA" id="ARBA00022676"/>
    </source>
</evidence>
<dbReference type="InterPro" id="IPR029062">
    <property type="entry name" value="Class_I_gatase-like"/>
</dbReference>
<evidence type="ECO:0000256" key="6">
    <source>
        <dbReference type="ARBA" id="ARBA00022989"/>
    </source>
</evidence>
<dbReference type="OMA" id="HPHYENK"/>
<feature type="transmembrane region" description="Helical" evidence="8">
    <location>
        <begin position="347"/>
        <end position="368"/>
    </location>
</feature>
<dbReference type="STRING" id="225164.V3ZXF1"/>
<dbReference type="PANTHER" id="PTHR31488:SF3">
    <property type="entry name" value="C-MANNOSYLTRANSFERASE DPY19L3"/>
    <property type="match status" value="1"/>
</dbReference>
<dbReference type="SUPFAM" id="SSF52317">
    <property type="entry name" value="Class I glutamine amidotransferase-like"/>
    <property type="match status" value="1"/>
</dbReference>
<dbReference type="InterPro" id="IPR018732">
    <property type="entry name" value="Dpy-19/Dpy-19-like"/>
</dbReference>
<evidence type="ECO:0000256" key="7">
    <source>
        <dbReference type="ARBA" id="ARBA00023136"/>
    </source>
</evidence>
<dbReference type="PANTHER" id="PTHR31488">
    <property type="entry name" value="DPY-19-LIKE 1, LIKE (H. SAPIENS)"/>
    <property type="match status" value="1"/>
</dbReference>
<dbReference type="AlphaFoldDB" id="V3ZXF1"/>
<evidence type="ECO:0000313" key="10">
    <source>
        <dbReference type="Proteomes" id="UP000030746"/>
    </source>
</evidence>
<dbReference type="OrthoDB" id="6019623at2759"/>
<dbReference type="CDD" id="cd20177">
    <property type="entry name" value="Dpy19"/>
    <property type="match status" value="1"/>
</dbReference>
<evidence type="ECO:0008006" key="11">
    <source>
        <dbReference type="Google" id="ProtNLM"/>
    </source>
</evidence>
<dbReference type="GO" id="GO:0005637">
    <property type="term" value="C:nuclear inner membrane"/>
    <property type="evidence" value="ECO:0007669"/>
    <property type="project" value="TreeGrafter"/>
</dbReference>
<gene>
    <name evidence="9" type="ORF">LOTGIDRAFT_107140</name>
</gene>